<name>A0A2N9G1N9_FAGSY</name>
<feature type="compositionally biased region" description="Basic and acidic residues" evidence="1">
    <location>
        <begin position="56"/>
        <end position="78"/>
    </location>
</feature>
<evidence type="ECO:0000256" key="1">
    <source>
        <dbReference type="SAM" id="MobiDB-lite"/>
    </source>
</evidence>
<dbReference type="AlphaFoldDB" id="A0A2N9G1N9"/>
<accession>A0A2N9G1N9</accession>
<feature type="region of interest" description="Disordered" evidence="1">
    <location>
        <begin position="53"/>
        <end position="78"/>
    </location>
</feature>
<evidence type="ECO:0000313" key="2">
    <source>
        <dbReference type="EMBL" id="SPC96696.1"/>
    </source>
</evidence>
<organism evidence="2">
    <name type="scientific">Fagus sylvatica</name>
    <name type="common">Beechnut</name>
    <dbReference type="NCBI Taxonomy" id="28930"/>
    <lineage>
        <taxon>Eukaryota</taxon>
        <taxon>Viridiplantae</taxon>
        <taxon>Streptophyta</taxon>
        <taxon>Embryophyta</taxon>
        <taxon>Tracheophyta</taxon>
        <taxon>Spermatophyta</taxon>
        <taxon>Magnoliopsida</taxon>
        <taxon>eudicotyledons</taxon>
        <taxon>Gunneridae</taxon>
        <taxon>Pentapetalae</taxon>
        <taxon>rosids</taxon>
        <taxon>fabids</taxon>
        <taxon>Fagales</taxon>
        <taxon>Fagaceae</taxon>
        <taxon>Fagus</taxon>
    </lineage>
</organism>
<reference evidence="2" key="1">
    <citation type="submission" date="2018-02" db="EMBL/GenBank/DDBJ databases">
        <authorList>
            <person name="Cohen D.B."/>
            <person name="Kent A.D."/>
        </authorList>
    </citation>
    <scope>NUCLEOTIDE SEQUENCE</scope>
</reference>
<gene>
    <name evidence="2" type="ORF">FSB_LOCUS24578</name>
</gene>
<protein>
    <submittedName>
        <fullName evidence="2">Uncharacterized protein</fullName>
    </submittedName>
</protein>
<dbReference type="EMBL" id="OIVN01001691">
    <property type="protein sequence ID" value="SPC96696.1"/>
    <property type="molecule type" value="Genomic_DNA"/>
</dbReference>
<proteinExistence type="predicted"/>
<sequence>MRSVRRSVRRWDRYDGVARLVYFRFYFLLEQRERNRAENGRRGWGCLGVAGGVAGGDRDGREQRAGSREQRVRREIAK</sequence>